<dbReference type="Proteomes" id="UP001642406">
    <property type="component" value="Unassembled WGS sequence"/>
</dbReference>
<dbReference type="Gene3D" id="3.40.50.720">
    <property type="entry name" value="NAD(P)-binding Rossmann-like Domain"/>
    <property type="match status" value="1"/>
</dbReference>
<dbReference type="InterPro" id="IPR020904">
    <property type="entry name" value="Sc_DH/Rdtase_CS"/>
</dbReference>
<comment type="similarity">
    <text evidence="1">Belongs to the short-chain dehydrogenases/reductases (SDR) family.</text>
</comment>
<evidence type="ECO:0008006" key="6">
    <source>
        <dbReference type="Google" id="ProtNLM"/>
    </source>
</evidence>
<accession>A0ABP0B2C5</accession>
<evidence type="ECO:0000256" key="1">
    <source>
        <dbReference type="ARBA" id="ARBA00006484"/>
    </source>
</evidence>
<name>A0ABP0B2C5_9PEZI</name>
<protein>
    <recommendedName>
        <fullName evidence="6">2-deoxy-D-gluconate 3-dehydrogenase</fullName>
    </recommendedName>
</protein>
<dbReference type="Pfam" id="PF13561">
    <property type="entry name" value="adh_short_C2"/>
    <property type="match status" value="1"/>
</dbReference>
<evidence type="ECO:0000256" key="2">
    <source>
        <dbReference type="ARBA" id="ARBA00022857"/>
    </source>
</evidence>
<keyword evidence="2" id="KW-0521">NADP</keyword>
<dbReference type="EMBL" id="CAWUHC010000010">
    <property type="protein sequence ID" value="CAK7213530.1"/>
    <property type="molecule type" value="Genomic_DNA"/>
</dbReference>
<evidence type="ECO:0000256" key="3">
    <source>
        <dbReference type="ARBA" id="ARBA00023002"/>
    </source>
</evidence>
<dbReference type="SUPFAM" id="SSF51735">
    <property type="entry name" value="NAD(P)-binding Rossmann-fold domains"/>
    <property type="match status" value="1"/>
</dbReference>
<dbReference type="PANTHER" id="PTHR42760:SF5">
    <property type="entry name" value="2-DEHYDRO-3-DEOXY-D-GLUCONATE 5-DEHYDROGENASE"/>
    <property type="match status" value="1"/>
</dbReference>
<organism evidence="4 5">
    <name type="scientific">Sporothrix bragantina</name>
    <dbReference type="NCBI Taxonomy" id="671064"/>
    <lineage>
        <taxon>Eukaryota</taxon>
        <taxon>Fungi</taxon>
        <taxon>Dikarya</taxon>
        <taxon>Ascomycota</taxon>
        <taxon>Pezizomycotina</taxon>
        <taxon>Sordariomycetes</taxon>
        <taxon>Sordariomycetidae</taxon>
        <taxon>Ophiostomatales</taxon>
        <taxon>Ophiostomataceae</taxon>
        <taxon>Sporothrix</taxon>
    </lineage>
</organism>
<evidence type="ECO:0000313" key="4">
    <source>
        <dbReference type="EMBL" id="CAK7213530.1"/>
    </source>
</evidence>
<dbReference type="InterPro" id="IPR036291">
    <property type="entry name" value="NAD(P)-bd_dom_sf"/>
</dbReference>
<dbReference type="PRINTS" id="PR00081">
    <property type="entry name" value="GDHRDH"/>
</dbReference>
<dbReference type="PRINTS" id="PR00080">
    <property type="entry name" value="SDRFAMILY"/>
</dbReference>
<proteinExistence type="inferred from homology"/>
<evidence type="ECO:0000313" key="5">
    <source>
        <dbReference type="Proteomes" id="UP001642406"/>
    </source>
</evidence>
<keyword evidence="5" id="KW-1185">Reference proteome</keyword>
<dbReference type="PROSITE" id="PS00061">
    <property type="entry name" value="ADH_SHORT"/>
    <property type="match status" value="1"/>
</dbReference>
<gene>
    <name evidence="4" type="ORF">SBRCBS47491_001831</name>
</gene>
<keyword evidence="3" id="KW-0560">Oxidoreductase</keyword>
<comment type="caution">
    <text evidence="4">The sequence shown here is derived from an EMBL/GenBank/DDBJ whole genome shotgun (WGS) entry which is preliminary data.</text>
</comment>
<dbReference type="InterPro" id="IPR002347">
    <property type="entry name" value="SDR_fam"/>
</dbReference>
<reference evidence="4 5" key="1">
    <citation type="submission" date="2024-01" db="EMBL/GenBank/DDBJ databases">
        <authorList>
            <person name="Allen C."/>
            <person name="Tagirdzhanova G."/>
        </authorList>
    </citation>
    <scope>NUCLEOTIDE SEQUENCE [LARGE SCALE GENOMIC DNA]</scope>
</reference>
<sequence>MAPADYLHSMFSLEGKTAIITGATGGLGKSIALAFTKAGASIVSLELPNDPNSAALASAIHEAGGPAVRVFACNVAEGAAVRAAYAEVWKAGIVPDILVNCAGTSIRRACEDTSDAELDLLFELNAKSTYISCQEFGRELLRLNRPGKIINIASVTAFQANRNTSAYAATKGAVMQMTKGFSNEWVSKGIQVNAISPGYMQTPLTELYYTNKEASDYLMNRVPAGRWGQPQDLDTAALFLASPMNSFTSGVSITVDGGFCGK</sequence>
<dbReference type="PANTHER" id="PTHR42760">
    <property type="entry name" value="SHORT-CHAIN DEHYDROGENASES/REDUCTASES FAMILY MEMBER"/>
    <property type="match status" value="1"/>
</dbReference>